<evidence type="ECO:0000313" key="2">
    <source>
        <dbReference type="Proteomes" id="UP000183613"/>
    </source>
</evidence>
<keyword evidence="2" id="KW-1185">Reference proteome</keyword>
<dbReference type="OrthoDB" id="6386565at2"/>
<dbReference type="AlphaFoldDB" id="A0A0J6GH47"/>
<organism evidence="1 2">
    <name type="scientific">Pseudomonas deceptionensis</name>
    <dbReference type="NCBI Taxonomy" id="882211"/>
    <lineage>
        <taxon>Bacteria</taxon>
        <taxon>Pseudomonadati</taxon>
        <taxon>Pseudomonadota</taxon>
        <taxon>Gammaproteobacteria</taxon>
        <taxon>Pseudomonadales</taxon>
        <taxon>Pseudomonadaceae</taxon>
        <taxon>Pseudomonas</taxon>
    </lineage>
</organism>
<dbReference type="RefSeq" id="WP_048358756.1">
    <property type="nucleotide sequence ID" value="NZ_FNUD01000002.1"/>
</dbReference>
<dbReference type="EMBL" id="FNUD01000002">
    <property type="protein sequence ID" value="SEE78423.1"/>
    <property type="molecule type" value="Genomic_DNA"/>
</dbReference>
<protein>
    <submittedName>
        <fullName evidence="1">Uncharacterized protein</fullName>
    </submittedName>
</protein>
<reference evidence="1" key="1">
    <citation type="submission" date="2016-10" db="EMBL/GenBank/DDBJ databases">
        <authorList>
            <person name="Varghese N."/>
            <person name="Submissions S."/>
        </authorList>
    </citation>
    <scope>NUCLEOTIDE SEQUENCE [LARGE SCALE GENOMIC DNA]</scope>
    <source>
        <strain evidence="1">LMG 25555</strain>
    </source>
</reference>
<evidence type="ECO:0000313" key="1">
    <source>
        <dbReference type="EMBL" id="SEE78423.1"/>
    </source>
</evidence>
<proteinExistence type="predicted"/>
<dbReference type="Proteomes" id="UP000183613">
    <property type="component" value="Unassembled WGS sequence"/>
</dbReference>
<gene>
    <name evidence="1" type="ORF">SAMN04489800_2168</name>
</gene>
<accession>A0A0J6GH47</accession>
<sequence length="111" mass="12431">MDTFRDMLDNWESRAQESSERVEYTLELHKHDLVKIKAFAQAYGLDEATITRGLIHSALMQAEEAMPYVKGNKVIRVEEGEDIYADAGRTPAFVEAEQAISKALDINGPSS</sequence>
<comment type="caution">
    <text evidence="1">The sequence shown here is derived from an EMBL/GenBank/DDBJ whole genome shotgun (WGS) entry which is preliminary data.</text>
</comment>
<name>A0A0J6GH47_PSEDM</name>
<dbReference type="PATRIC" id="fig|882211.3.peg.892"/>